<keyword evidence="3" id="KW-1185">Reference proteome</keyword>
<protein>
    <submittedName>
        <fullName evidence="2">Uncharacterized protein</fullName>
    </submittedName>
</protein>
<evidence type="ECO:0000313" key="2">
    <source>
        <dbReference type="EMBL" id="KAL0907113.1"/>
    </source>
</evidence>
<accession>A0ABD0U4N2</accession>
<proteinExistence type="predicted"/>
<feature type="region of interest" description="Disordered" evidence="1">
    <location>
        <begin position="83"/>
        <end position="132"/>
    </location>
</feature>
<comment type="caution">
    <text evidence="2">The sequence shown here is derived from an EMBL/GenBank/DDBJ whole genome shotgun (WGS) entry which is preliminary data.</text>
</comment>
<reference evidence="2 3" key="1">
    <citation type="journal article" date="2024" name="Plant Biotechnol. J.">
        <title>Dendrobium thyrsiflorum genome and its molecular insights into genes involved in important horticultural traits.</title>
        <authorList>
            <person name="Chen B."/>
            <person name="Wang J.Y."/>
            <person name="Zheng P.J."/>
            <person name="Li K.L."/>
            <person name="Liang Y.M."/>
            <person name="Chen X.F."/>
            <person name="Zhang C."/>
            <person name="Zhao X."/>
            <person name="He X."/>
            <person name="Zhang G.Q."/>
            <person name="Liu Z.J."/>
            <person name="Xu Q."/>
        </authorList>
    </citation>
    <scope>NUCLEOTIDE SEQUENCE [LARGE SCALE GENOMIC DNA]</scope>
    <source>
        <strain evidence="2">GZMU011</strain>
    </source>
</reference>
<organism evidence="2 3">
    <name type="scientific">Dendrobium thyrsiflorum</name>
    <name type="common">Pinecone-like raceme dendrobium</name>
    <name type="synonym">Orchid</name>
    <dbReference type="NCBI Taxonomy" id="117978"/>
    <lineage>
        <taxon>Eukaryota</taxon>
        <taxon>Viridiplantae</taxon>
        <taxon>Streptophyta</taxon>
        <taxon>Embryophyta</taxon>
        <taxon>Tracheophyta</taxon>
        <taxon>Spermatophyta</taxon>
        <taxon>Magnoliopsida</taxon>
        <taxon>Liliopsida</taxon>
        <taxon>Asparagales</taxon>
        <taxon>Orchidaceae</taxon>
        <taxon>Epidendroideae</taxon>
        <taxon>Malaxideae</taxon>
        <taxon>Dendrobiinae</taxon>
        <taxon>Dendrobium</taxon>
    </lineage>
</organism>
<dbReference type="Proteomes" id="UP001552299">
    <property type="component" value="Unassembled WGS sequence"/>
</dbReference>
<sequence length="176" mass="19854">MDQEHIQRTLDVILGQLGSVAQQIRDTQGELTDFRIRICCSRTLDVILGQLGSVAQQIRDTQGELTDFRRQTGERLDNIERFGNPAIYTPSRPHSPYGEDARNEFGPPREPYRNNLRPNQEPLGHDTPCGMRGEPSGADVLETKLLDSRIAESRLPSVCSNRLWAREQLDEPFAVG</sequence>
<dbReference type="EMBL" id="JANQDX010000018">
    <property type="protein sequence ID" value="KAL0907113.1"/>
    <property type="molecule type" value="Genomic_DNA"/>
</dbReference>
<name>A0ABD0U4N2_DENTH</name>
<gene>
    <name evidence="2" type="ORF">M5K25_025656</name>
</gene>
<evidence type="ECO:0000256" key="1">
    <source>
        <dbReference type="SAM" id="MobiDB-lite"/>
    </source>
</evidence>
<dbReference type="AlphaFoldDB" id="A0ABD0U4N2"/>
<evidence type="ECO:0000313" key="3">
    <source>
        <dbReference type="Proteomes" id="UP001552299"/>
    </source>
</evidence>